<protein>
    <submittedName>
        <fullName evidence="2">Uncharacterized protein</fullName>
    </submittedName>
</protein>
<dbReference type="Proteomes" id="UP000188318">
    <property type="component" value="Unassembled WGS sequence"/>
</dbReference>
<evidence type="ECO:0000313" key="2">
    <source>
        <dbReference type="EMBL" id="OOG01066.1"/>
    </source>
</evidence>
<reference evidence="3" key="1">
    <citation type="journal article" date="2017" name="Genome Biol.">
        <title>Comparative genomics reveals high biological diversity and specific adaptations in the industrially and medically important fungal genus Aspergillus.</title>
        <authorList>
            <person name="de Vries R.P."/>
            <person name="Riley R."/>
            <person name="Wiebenga A."/>
            <person name="Aguilar-Osorio G."/>
            <person name="Amillis S."/>
            <person name="Uchima C.A."/>
            <person name="Anderluh G."/>
            <person name="Asadollahi M."/>
            <person name="Askin M."/>
            <person name="Barry K."/>
            <person name="Battaglia E."/>
            <person name="Bayram O."/>
            <person name="Benocci T."/>
            <person name="Braus-Stromeyer S.A."/>
            <person name="Caldana C."/>
            <person name="Canovas D."/>
            <person name="Cerqueira G.C."/>
            <person name="Chen F."/>
            <person name="Chen W."/>
            <person name="Choi C."/>
            <person name="Clum A."/>
            <person name="Dos Santos R.A."/>
            <person name="Damasio A.R."/>
            <person name="Diallinas G."/>
            <person name="Emri T."/>
            <person name="Fekete E."/>
            <person name="Flipphi M."/>
            <person name="Freyberg S."/>
            <person name="Gallo A."/>
            <person name="Gournas C."/>
            <person name="Habgood R."/>
            <person name="Hainaut M."/>
            <person name="Harispe M.L."/>
            <person name="Henrissat B."/>
            <person name="Hilden K.S."/>
            <person name="Hope R."/>
            <person name="Hossain A."/>
            <person name="Karabika E."/>
            <person name="Karaffa L."/>
            <person name="Karanyi Z."/>
            <person name="Krasevec N."/>
            <person name="Kuo A."/>
            <person name="Kusch H."/>
            <person name="LaButti K."/>
            <person name="Lagendijk E.L."/>
            <person name="Lapidus A."/>
            <person name="Levasseur A."/>
            <person name="Lindquist E."/>
            <person name="Lipzen A."/>
            <person name="Logrieco A.F."/>
            <person name="MacCabe A."/>
            <person name="Maekelae M.R."/>
            <person name="Malavazi I."/>
            <person name="Melin P."/>
            <person name="Meyer V."/>
            <person name="Mielnichuk N."/>
            <person name="Miskei M."/>
            <person name="Molnar A.P."/>
            <person name="Mule G."/>
            <person name="Ngan C.Y."/>
            <person name="Orejas M."/>
            <person name="Orosz E."/>
            <person name="Ouedraogo J.P."/>
            <person name="Overkamp K.M."/>
            <person name="Park H.-S."/>
            <person name="Perrone G."/>
            <person name="Piumi F."/>
            <person name="Punt P.J."/>
            <person name="Ram A.F."/>
            <person name="Ramon A."/>
            <person name="Rauscher S."/>
            <person name="Record E."/>
            <person name="Riano-Pachon D.M."/>
            <person name="Robert V."/>
            <person name="Roehrig J."/>
            <person name="Ruller R."/>
            <person name="Salamov A."/>
            <person name="Salih N.S."/>
            <person name="Samson R.A."/>
            <person name="Sandor E."/>
            <person name="Sanguinetti M."/>
            <person name="Schuetze T."/>
            <person name="Sepcic K."/>
            <person name="Shelest E."/>
            <person name="Sherlock G."/>
            <person name="Sophianopoulou V."/>
            <person name="Squina F.M."/>
            <person name="Sun H."/>
            <person name="Susca A."/>
            <person name="Todd R.B."/>
            <person name="Tsang A."/>
            <person name="Unkles S.E."/>
            <person name="van de Wiele N."/>
            <person name="van Rossen-Uffink D."/>
            <person name="Oliveira J.V."/>
            <person name="Vesth T.C."/>
            <person name="Visser J."/>
            <person name="Yu J.-H."/>
            <person name="Zhou M."/>
            <person name="Andersen M.R."/>
            <person name="Archer D.B."/>
            <person name="Baker S.E."/>
            <person name="Benoit I."/>
            <person name="Brakhage A.A."/>
            <person name="Braus G.H."/>
            <person name="Fischer R."/>
            <person name="Frisvad J.C."/>
            <person name="Goldman G.H."/>
            <person name="Houbraken J."/>
            <person name="Oakley B."/>
            <person name="Pocsi I."/>
            <person name="Scazzocchio C."/>
            <person name="Seiboth B."/>
            <person name="vanKuyk P.A."/>
            <person name="Wortman J."/>
            <person name="Dyer P.S."/>
            <person name="Grigoriev I.V."/>
        </authorList>
    </citation>
    <scope>NUCLEOTIDE SEQUENCE [LARGE SCALE GENOMIC DNA]</scope>
    <source>
        <strain evidence="3">ITEM 5010</strain>
    </source>
</reference>
<name>A0A1R3S2S6_ASPC5</name>
<gene>
    <name evidence="2" type="ORF">ASPCADRAFT_126071</name>
</gene>
<accession>A0A1R3S2S6</accession>
<evidence type="ECO:0000256" key="1">
    <source>
        <dbReference type="SAM" id="MobiDB-lite"/>
    </source>
</evidence>
<sequence>MSNTSHLPDVSGKRHSLVGIGALSPIFEPTVQDRGGPAEIGANFVTSSFVVGWERSQNKTSSLPGDLQEANLAIAKTIVRMQSTHFPPWKRTTPTHEPTKAHEKRLRFGIRDAP</sequence>
<dbReference type="AlphaFoldDB" id="A0A1R3S2S6"/>
<proteinExistence type="predicted"/>
<organism evidence="2 3">
    <name type="scientific">Aspergillus carbonarius (strain ITEM 5010)</name>
    <dbReference type="NCBI Taxonomy" id="602072"/>
    <lineage>
        <taxon>Eukaryota</taxon>
        <taxon>Fungi</taxon>
        <taxon>Dikarya</taxon>
        <taxon>Ascomycota</taxon>
        <taxon>Pezizomycotina</taxon>
        <taxon>Eurotiomycetes</taxon>
        <taxon>Eurotiomycetidae</taxon>
        <taxon>Eurotiales</taxon>
        <taxon>Aspergillaceae</taxon>
        <taxon>Aspergillus</taxon>
        <taxon>Aspergillus subgen. Circumdati</taxon>
    </lineage>
</organism>
<dbReference type="EMBL" id="KV907493">
    <property type="protein sequence ID" value="OOG01066.1"/>
    <property type="molecule type" value="Genomic_DNA"/>
</dbReference>
<evidence type="ECO:0000313" key="3">
    <source>
        <dbReference type="Proteomes" id="UP000188318"/>
    </source>
</evidence>
<feature type="region of interest" description="Disordered" evidence="1">
    <location>
        <begin position="84"/>
        <end position="103"/>
    </location>
</feature>
<dbReference type="VEuPathDB" id="FungiDB:ASPCADRAFT_126071"/>
<keyword evidence="3" id="KW-1185">Reference proteome</keyword>